<keyword evidence="1" id="KW-0812">Transmembrane</keyword>
<protein>
    <submittedName>
        <fullName evidence="3">DUF58 domain-containing protein</fullName>
    </submittedName>
</protein>
<dbReference type="EMBL" id="JARPTC010000014">
    <property type="protein sequence ID" value="MDO7787531.1"/>
    <property type="molecule type" value="Genomic_DNA"/>
</dbReference>
<evidence type="ECO:0000313" key="4">
    <source>
        <dbReference type="Proteomes" id="UP001172911"/>
    </source>
</evidence>
<gene>
    <name evidence="3" type="ORF">P6N53_09895</name>
</gene>
<feature type="domain" description="DUF58" evidence="2">
    <location>
        <begin position="205"/>
        <end position="315"/>
    </location>
</feature>
<feature type="transmembrane region" description="Helical" evidence="1">
    <location>
        <begin position="12"/>
        <end position="29"/>
    </location>
</feature>
<name>A0AAW7ZDS0_9FIRM</name>
<dbReference type="Pfam" id="PF01882">
    <property type="entry name" value="DUF58"/>
    <property type="match status" value="1"/>
</dbReference>
<proteinExistence type="predicted"/>
<reference evidence="3" key="2">
    <citation type="submission" date="2023-03" db="EMBL/GenBank/DDBJ databases">
        <authorList>
            <person name="Zhang Z."/>
        </authorList>
    </citation>
    <scope>NUCLEOTIDE SEQUENCE</scope>
    <source>
        <strain evidence="3">DSA</strain>
    </source>
</reference>
<keyword evidence="1" id="KW-1133">Transmembrane helix</keyword>
<dbReference type="PANTHER" id="PTHR34351">
    <property type="entry name" value="SLR1927 PROTEIN-RELATED"/>
    <property type="match status" value="1"/>
</dbReference>
<dbReference type="AlphaFoldDB" id="A0AAW7ZDS0"/>
<dbReference type="PANTHER" id="PTHR34351:SF2">
    <property type="entry name" value="DUF58 DOMAIN-CONTAINING PROTEIN"/>
    <property type="match status" value="1"/>
</dbReference>
<evidence type="ECO:0000259" key="2">
    <source>
        <dbReference type="Pfam" id="PF01882"/>
    </source>
</evidence>
<evidence type="ECO:0000313" key="3">
    <source>
        <dbReference type="EMBL" id="MDO7787531.1"/>
    </source>
</evidence>
<organism evidence="3 4">
    <name type="scientific">Desulforamulus aquiferis</name>
    <dbReference type="NCBI Taxonomy" id="1397668"/>
    <lineage>
        <taxon>Bacteria</taxon>
        <taxon>Bacillati</taxon>
        <taxon>Bacillota</taxon>
        <taxon>Clostridia</taxon>
        <taxon>Eubacteriales</taxon>
        <taxon>Peptococcaceae</taxon>
        <taxon>Desulforamulus</taxon>
    </lineage>
</organism>
<dbReference type="InterPro" id="IPR002881">
    <property type="entry name" value="DUF58"/>
</dbReference>
<dbReference type="Proteomes" id="UP001172911">
    <property type="component" value="Unassembled WGS sequence"/>
</dbReference>
<accession>A0AAW7ZDS0</accession>
<dbReference type="RefSeq" id="WP_304542677.1">
    <property type="nucleotide sequence ID" value="NZ_JARPTC010000014.1"/>
</dbReference>
<evidence type="ECO:0000256" key="1">
    <source>
        <dbReference type="SAM" id="Phobius"/>
    </source>
</evidence>
<feature type="transmembrane region" description="Helical" evidence="1">
    <location>
        <begin position="35"/>
        <end position="55"/>
    </location>
</feature>
<keyword evidence="1" id="KW-0472">Membrane</keyword>
<reference evidence="3" key="1">
    <citation type="journal article" date="2023" name="J. Hazard. Mater.">
        <title>Anaerobic biodegradation of pyrene and benzo[a]pyrene by a new sulfate-reducing Desulforamulus aquiferis strain DSA.</title>
        <authorList>
            <person name="Zhang Z."/>
            <person name="Sun J."/>
            <person name="Gong X."/>
            <person name="Wang C."/>
            <person name="Wang H."/>
        </authorList>
    </citation>
    <scope>NUCLEOTIDE SEQUENCE</scope>
    <source>
        <strain evidence="3">DSA</strain>
    </source>
</reference>
<keyword evidence="4" id="KW-1185">Reference proteome</keyword>
<sequence length="359" mass="40793">MARQETHPDIASYFSIGLVRIILLLFLLVSLRYALWLPALLLLFLVFTLESAAWWSKFGLRDLVVAKQLKHLRCFPGEHTTLTLQITNPKRLPSIIGWQQTLPVGLSAPDIKEKAYMLTRYQSATRVYEIKALGRGYWQIPGLQVSSQDGLGLFERHTLFPDNRWLIVYPSLIPLEQLSLEVSDLLGDKKIQRPYMPDPVRPVSLREYTYDTPARLIHWKASLSKDQLYAKVLEPSGDYKIYILMDVSSFARNNESEKFEKALSVAATIISWAQELNIPFGLLINGRQKGIQGPLTMPVGNGIEHLMLALERLARLELVSVGKLQMLLDFESQTIPPGTSYMCIGDCAVELPRLLRYPI</sequence>
<comment type="caution">
    <text evidence="3">The sequence shown here is derived from an EMBL/GenBank/DDBJ whole genome shotgun (WGS) entry which is preliminary data.</text>
</comment>